<evidence type="ECO:0000256" key="1">
    <source>
        <dbReference type="SAM" id="Phobius"/>
    </source>
</evidence>
<dbReference type="Proteomes" id="UP000041314">
    <property type="component" value="Unassembled WGS sequence"/>
</dbReference>
<gene>
    <name evidence="2" type="ORF">ERS008198_01488</name>
    <name evidence="3" type="ORF">ERS008207_02561</name>
</gene>
<evidence type="ECO:0000313" key="5">
    <source>
        <dbReference type="Proteomes" id="UP000042394"/>
    </source>
</evidence>
<evidence type="ECO:0000313" key="2">
    <source>
        <dbReference type="EMBL" id="CNT94600.1"/>
    </source>
</evidence>
<feature type="transmembrane region" description="Helical" evidence="1">
    <location>
        <begin position="42"/>
        <end position="59"/>
    </location>
</feature>
<keyword evidence="1" id="KW-0812">Transmembrane</keyword>
<accession>A0A655D0H2</accession>
<evidence type="ECO:0000313" key="4">
    <source>
        <dbReference type="Proteomes" id="UP000041314"/>
    </source>
</evidence>
<protein>
    <submittedName>
        <fullName evidence="3">Uncharacterized protein</fullName>
    </submittedName>
</protein>
<proteinExistence type="predicted"/>
<organism evidence="3 5">
    <name type="scientific">Salmonella enterica subsp. enterica serovar Bovismorbificans</name>
    <dbReference type="NCBI Taxonomy" id="58097"/>
    <lineage>
        <taxon>Bacteria</taxon>
        <taxon>Pseudomonadati</taxon>
        <taxon>Pseudomonadota</taxon>
        <taxon>Gammaproteobacteria</taxon>
        <taxon>Enterobacterales</taxon>
        <taxon>Enterobacteriaceae</taxon>
        <taxon>Salmonella</taxon>
    </lineage>
</organism>
<evidence type="ECO:0000313" key="3">
    <source>
        <dbReference type="EMBL" id="CNU38219.1"/>
    </source>
</evidence>
<reference evidence="4 5" key="1">
    <citation type="submission" date="2015-03" db="EMBL/GenBank/DDBJ databases">
        <authorList>
            <consortium name="Pathogen Informatics"/>
        </authorList>
    </citation>
    <scope>NUCLEOTIDE SEQUENCE [LARGE SCALE GENOMIC DNA]</scope>
    <source>
        <strain evidence="2 4">A1104</strain>
        <strain evidence="3 5">D4891</strain>
    </source>
</reference>
<keyword evidence="1" id="KW-0472">Membrane</keyword>
<dbReference type="EMBL" id="CQPD01000024">
    <property type="protein sequence ID" value="CNU38219.1"/>
    <property type="molecule type" value="Genomic_DNA"/>
</dbReference>
<name>A0A655D0H2_SALET</name>
<dbReference type="Proteomes" id="UP000042394">
    <property type="component" value="Unassembled WGS sequence"/>
</dbReference>
<dbReference type="EMBL" id="CQPA01000008">
    <property type="protein sequence ID" value="CNT94600.1"/>
    <property type="molecule type" value="Genomic_DNA"/>
</dbReference>
<dbReference type="AlphaFoldDB" id="A0A655D0H2"/>
<keyword evidence="1" id="KW-1133">Transmembrane helix</keyword>
<sequence>MLSNLLHVFETNKTGIFFRQVVKTWRDFVGNKKTNGFKNDPAPTGIIGFGAHLITIAYRRRRETKRIGKLNAAKGNRQIFC</sequence>